<sequence length="124" mass="14454">MAYIYVDGEEFPYPERGLNVIVTTPVNSARDTKAEVVGQRISRDQYKINNLKWPMLSAEQWSFILKKFREGFGVPVTFPDPITQDWITLKMYPGDRSAEPYWIDDEDKPTRYRNCKVNIIDCGV</sequence>
<proteinExistence type="predicted"/>
<reference evidence="1" key="1">
    <citation type="journal article" date="2021" name="Proc. Natl. Acad. Sci. U.S.A.">
        <title>A Catalog of Tens of Thousands of Viruses from Human Metagenomes Reveals Hidden Associations with Chronic Diseases.</title>
        <authorList>
            <person name="Tisza M.J."/>
            <person name="Buck C.B."/>
        </authorList>
    </citation>
    <scope>NUCLEOTIDE SEQUENCE</scope>
    <source>
        <strain evidence="1">Ct2Qy24</strain>
    </source>
</reference>
<evidence type="ECO:0000313" key="1">
    <source>
        <dbReference type="EMBL" id="DAF53892.1"/>
    </source>
</evidence>
<organism evidence="1">
    <name type="scientific">Myoviridae sp. ct2Qy24</name>
    <dbReference type="NCBI Taxonomy" id="2827656"/>
    <lineage>
        <taxon>Viruses</taxon>
        <taxon>Duplodnaviria</taxon>
        <taxon>Heunggongvirae</taxon>
        <taxon>Uroviricota</taxon>
        <taxon>Caudoviricetes</taxon>
    </lineage>
</organism>
<accession>A0A8S5SS83</accession>
<name>A0A8S5SS83_9CAUD</name>
<protein>
    <submittedName>
        <fullName evidence="1">Uncharacterized protein</fullName>
    </submittedName>
</protein>
<dbReference type="EMBL" id="BK032666">
    <property type="protein sequence ID" value="DAF53892.1"/>
    <property type="molecule type" value="Genomic_DNA"/>
</dbReference>